<evidence type="ECO:0000313" key="6">
    <source>
        <dbReference type="EMBL" id="MFC4637903.1"/>
    </source>
</evidence>
<dbReference type="InterPro" id="IPR000792">
    <property type="entry name" value="Tscrpt_reg_LuxR_C"/>
</dbReference>
<accession>A0ABV9I6Q9</accession>
<sequence>MQLAPDITVSLQASSVREPIAQLNTADVDVALWDVRFQDGTGMDVLTGLQKRSNPPAVLMLTTFPDDAVMLRCLHLGAQGFLLKDIGFEELLTTVRFVHAGGRLMAPLQAAQPHPSNNPFALTDREVQTLQLMGSGMNNRELADVLGLSEGTVKNRVSLVLQKLGVRDRMQAVLKDKDLGLI</sequence>
<feature type="domain" description="HTH luxR-type" evidence="4">
    <location>
        <begin position="115"/>
        <end position="180"/>
    </location>
</feature>
<reference evidence="7" key="1">
    <citation type="journal article" date="2019" name="Int. J. Syst. Evol. Microbiol.">
        <title>The Global Catalogue of Microorganisms (GCM) 10K type strain sequencing project: providing services to taxonomists for standard genome sequencing and annotation.</title>
        <authorList>
            <consortium name="The Broad Institute Genomics Platform"/>
            <consortium name="The Broad Institute Genome Sequencing Center for Infectious Disease"/>
            <person name="Wu L."/>
            <person name="Ma J."/>
        </authorList>
    </citation>
    <scope>NUCLEOTIDE SEQUENCE [LARGE SCALE GENOMIC DNA]</scope>
    <source>
        <strain evidence="7">CCUG 55995</strain>
    </source>
</reference>
<dbReference type="Pfam" id="PF00072">
    <property type="entry name" value="Response_reg"/>
    <property type="match status" value="1"/>
</dbReference>
<evidence type="ECO:0000256" key="3">
    <source>
        <dbReference type="PROSITE-ProRule" id="PRU00169"/>
    </source>
</evidence>
<name>A0ABV9I6Q9_9DEIO</name>
<dbReference type="CDD" id="cd17535">
    <property type="entry name" value="REC_NarL-like"/>
    <property type="match status" value="1"/>
</dbReference>
<feature type="domain" description="Response regulatory" evidence="5">
    <location>
        <begin position="1"/>
        <end position="99"/>
    </location>
</feature>
<protein>
    <submittedName>
        <fullName evidence="6">Response regulator</fullName>
    </submittedName>
</protein>
<keyword evidence="7" id="KW-1185">Reference proteome</keyword>
<dbReference type="RefSeq" id="WP_380060980.1">
    <property type="nucleotide sequence ID" value="NZ_JBHSEI010000002.1"/>
</dbReference>
<dbReference type="PANTHER" id="PTHR45566:SF2">
    <property type="entry name" value="NARL SUBFAMILY"/>
    <property type="match status" value="1"/>
</dbReference>
<dbReference type="InterPro" id="IPR051015">
    <property type="entry name" value="EvgA-like"/>
</dbReference>
<dbReference type="InterPro" id="IPR058245">
    <property type="entry name" value="NreC/VraR/RcsB-like_REC"/>
</dbReference>
<dbReference type="Proteomes" id="UP001595952">
    <property type="component" value="Unassembled WGS sequence"/>
</dbReference>
<dbReference type="EMBL" id="JBHSEI010000002">
    <property type="protein sequence ID" value="MFC4637903.1"/>
    <property type="molecule type" value="Genomic_DNA"/>
</dbReference>
<dbReference type="InterPro" id="IPR011006">
    <property type="entry name" value="CheY-like_superfamily"/>
</dbReference>
<evidence type="ECO:0000259" key="5">
    <source>
        <dbReference type="PROSITE" id="PS50110"/>
    </source>
</evidence>
<organism evidence="6 7">
    <name type="scientific">Deinococcus hohokamensis</name>
    <dbReference type="NCBI Taxonomy" id="309883"/>
    <lineage>
        <taxon>Bacteria</taxon>
        <taxon>Thermotogati</taxon>
        <taxon>Deinococcota</taxon>
        <taxon>Deinococci</taxon>
        <taxon>Deinococcales</taxon>
        <taxon>Deinococcaceae</taxon>
        <taxon>Deinococcus</taxon>
    </lineage>
</organism>
<evidence type="ECO:0000259" key="4">
    <source>
        <dbReference type="PROSITE" id="PS50043"/>
    </source>
</evidence>
<dbReference type="PROSITE" id="PS50043">
    <property type="entry name" value="HTH_LUXR_2"/>
    <property type="match status" value="1"/>
</dbReference>
<evidence type="ECO:0000256" key="1">
    <source>
        <dbReference type="ARBA" id="ARBA00022553"/>
    </source>
</evidence>
<dbReference type="PROSITE" id="PS50110">
    <property type="entry name" value="RESPONSE_REGULATORY"/>
    <property type="match status" value="1"/>
</dbReference>
<gene>
    <name evidence="6" type="ORF">ACFO0D_06070</name>
</gene>
<keyword evidence="2" id="KW-0238">DNA-binding</keyword>
<proteinExistence type="predicted"/>
<dbReference type="InterPro" id="IPR016032">
    <property type="entry name" value="Sig_transdc_resp-reg_C-effctor"/>
</dbReference>
<comment type="caution">
    <text evidence="6">The sequence shown here is derived from an EMBL/GenBank/DDBJ whole genome shotgun (WGS) entry which is preliminary data.</text>
</comment>
<dbReference type="InterPro" id="IPR001789">
    <property type="entry name" value="Sig_transdc_resp-reg_receiver"/>
</dbReference>
<dbReference type="SUPFAM" id="SSF46894">
    <property type="entry name" value="C-terminal effector domain of the bipartite response regulators"/>
    <property type="match status" value="1"/>
</dbReference>
<dbReference type="PANTHER" id="PTHR45566">
    <property type="entry name" value="HTH-TYPE TRANSCRIPTIONAL REGULATOR YHJB-RELATED"/>
    <property type="match status" value="1"/>
</dbReference>
<evidence type="ECO:0000313" key="7">
    <source>
        <dbReference type="Proteomes" id="UP001595952"/>
    </source>
</evidence>
<feature type="modified residue" description="4-aspartylphosphate" evidence="3">
    <location>
        <position position="34"/>
    </location>
</feature>
<evidence type="ECO:0000256" key="2">
    <source>
        <dbReference type="ARBA" id="ARBA00023125"/>
    </source>
</evidence>
<dbReference type="Gene3D" id="3.40.50.2300">
    <property type="match status" value="1"/>
</dbReference>
<dbReference type="Pfam" id="PF00196">
    <property type="entry name" value="GerE"/>
    <property type="match status" value="1"/>
</dbReference>
<dbReference type="CDD" id="cd06170">
    <property type="entry name" value="LuxR_C_like"/>
    <property type="match status" value="1"/>
</dbReference>
<dbReference type="SUPFAM" id="SSF52172">
    <property type="entry name" value="CheY-like"/>
    <property type="match status" value="1"/>
</dbReference>
<dbReference type="PRINTS" id="PR00038">
    <property type="entry name" value="HTHLUXR"/>
</dbReference>
<keyword evidence="1 3" id="KW-0597">Phosphoprotein</keyword>
<dbReference type="SMART" id="SM00421">
    <property type="entry name" value="HTH_LUXR"/>
    <property type="match status" value="1"/>
</dbReference>